<dbReference type="GO" id="GO:0007015">
    <property type="term" value="P:actin filament organization"/>
    <property type="evidence" value="ECO:0007669"/>
    <property type="project" value="InterPro"/>
</dbReference>
<dbReference type="GO" id="GO:0005856">
    <property type="term" value="C:cytoskeleton"/>
    <property type="evidence" value="ECO:0007669"/>
    <property type="project" value="UniProtKB-SubCell"/>
</dbReference>
<reference evidence="6" key="2">
    <citation type="submission" date="2022-08" db="UniProtKB">
        <authorList>
            <consortium name="EnsemblMetazoa"/>
        </authorList>
    </citation>
    <scope>IDENTIFICATION</scope>
    <source>
        <strain evidence="6">STECLA/ALBI9_A</strain>
    </source>
</reference>
<evidence type="ECO:0000313" key="7">
    <source>
        <dbReference type="Proteomes" id="UP000069272"/>
    </source>
</evidence>
<organism evidence="6 7">
    <name type="scientific">Anopheles albimanus</name>
    <name type="common">New world malaria mosquito</name>
    <dbReference type="NCBI Taxonomy" id="7167"/>
    <lineage>
        <taxon>Eukaryota</taxon>
        <taxon>Metazoa</taxon>
        <taxon>Ecdysozoa</taxon>
        <taxon>Arthropoda</taxon>
        <taxon>Hexapoda</taxon>
        <taxon>Insecta</taxon>
        <taxon>Pterygota</taxon>
        <taxon>Neoptera</taxon>
        <taxon>Endopterygota</taxon>
        <taxon>Diptera</taxon>
        <taxon>Nematocera</taxon>
        <taxon>Culicoidea</taxon>
        <taxon>Culicidae</taxon>
        <taxon>Anophelinae</taxon>
        <taxon>Anopheles</taxon>
    </lineage>
</organism>
<feature type="region of interest" description="Disordered" evidence="5">
    <location>
        <begin position="131"/>
        <end position="156"/>
    </location>
</feature>
<keyword evidence="7" id="KW-1185">Reference proteome</keyword>
<evidence type="ECO:0000256" key="1">
    <source>
        <dbReference type="ARBA" id="ARBA00004245"/>
    </source>
</evidence>
<evidence type="ECO:0000313" key="6">
    <source>
        <dbReference type="EnsemblMetazoa" id="AALB006514-PA"/>
    </source>
</evidence>
<dbReference type="GO" id="GO:0005829">
    <property type="term" value="C:cytosol"/>
    <property type="evidence" value="ECO:0007669"/>
    <property type="project" value="TreeGrafter"/>
</dbReference>
<evidence type="ECO:0008006" key="8">
    <source>
        <dbReference type="Google" id="ProtNLM"/>
    </source>
</evidence>
<dbReference type="PANTHER" id="PTHR20940:SF1">
    <property type="entry name" value="CIBOULOT, ISOFORM A"/>
    <property type="match status" value="1"/>
</dbReference>
<proteinExistence type="inferred from homology"/>
<evidence type="ECO:0000256" key="3">
    <source>
        <dbReference type="ARBA" id="ARBA00022490"/>
    </source>
</evidence>
<protein>
    <recommendedName>
        <fullName evidence="8">Thymosin beta</fullName>
    </recommendedName>
</protein>
<dbReference type="InterPro" id="IPR001152">
    <property type="entry name" value="Beta-thymosin"/>
</dbReference>
<feature type="compositionally biased region" description="Basic and acidic residues" evidence="5">
    <location>
        <begin position="131"/>
        <end position="140"/>
    </location>
</feature>
<dbReference type="EnsemblMetazoa" id="AALB006514-RA">
    <property type="protein sequence ID" value="AALB006514-PA"/>
    <property type="gene ID" value="AALB006514"/>
</dbReference>
<dbReference type="InterPro" id="IPR038386">
    <property type="entry name" value="Beta-thymosin_sf"/>
</dbReference>
<evidence type="ECO:0000256" key="4">
    <source>
        <dbReference type="ARBA" id="ARBA00023212"/>
    </source>
</evidence>
<dbReference type="GO" id="GO:0003785">
    <property type="term" value="F:actin monomer binding"/>
    <property type="evidence" value="ECO:0007669"/>
    <property type="project" value="InterPro"/>
</dbReference>
<evidence type="ECO:0000256" key="2">
    <source>
        <dbReference type="ARBA" id="ARBA00009511"/>
    </source>
</evidence>
<evidence type="ECO:0000256" key="5">
    <source>
        <dbReference type="SAM" id="MobiDB-lite"/>
    </source>
</evidence>
<dbReference type="AlphaFoldDB" id="A0A182FJ19"/>
<dbReference type="VEuPathDB" id="VectorBase:AALB20_029147"/>
<dbReference type="Proteomes" id="UP000069272">
    <property type="component" value="Chromosome X"/>
</dbReference>
<comment type="subcellular location">
    <subcellularLocation>
        <location evidence="1">Cytoplasm</location>
        <location evidence="1">Cytoskeleton</location>
    </subcellularLocation>
</comment>
<reference evidence="6 7" key="1">
    <citation type="journal article" date="2017" name="G3 (Bethesda)">
        <title>The Physical Genome Mapping of Anopheles albimanus Corrected Scaffold Misassemblies and Identified Interarm Rearrangements in Genus Anopheles.</title>
        <authorList>
            <person name="Artemov G.N."/>
            <person name="Peery A.N."/>
            <person name="Jiang X."/>
            <person name="Tu Z."/>
            <person name="Stegniy V.N."/>
            <person name="Sharakhova M.V."/>
            <person name="Sharakhov I.V."/>
        </authorList>
    </citation>
    <scope>NUCLEOTIDE SEQUENCE [LARGE SCALE GENOMIC DNA]</scope>
    <source>
        <strain evidence="6 7">ALBI9_A</strain>
    </source>
</reference>
<dbReference type="PANTHER" id="PTHR20940">
    <property type="entry name" value="TETRA THYMOSIN"/>
    <property type="match status" value="1"/>
</dbReference>
<keyword evidence="4" id="KW-0206">Cytoskeleton</keyword>
<dbReference type="Gene3D" id="1.20.5.520">
    <property type="entry name" value="Single helix bin"/>
    <property type="match status" value="3"/>
</dbReference>
<dbReference type="FunFam" id="1.20.5.520:FF:000001">
    <property type="entry name" value="Thymosin beta"/>
    <property type="match status" value="2"/>
</dbReference>
<accession>A0A182FJ19</accession>
<keyword evidence="3" id="KW-0963">Cytoplasm</keyword>
<dbReference type="STRING" id="7167.A0A182FJ19"/>
<name>A0A182FJ19_ANOAL</name>
<dbReference type="SMART" id="SM00152">
    <property type="entry name" value="THY"/>
    <property type="match status" value="3"/>
</dbReference>
<sequence>NNSAPLLCLLRGEVLLLGHRQHQHRQLQTVNRNCRKTRAPIICSCQRERETTTLSSALQLQLSTILPAFSVKHRPNLQDRTHAPSSFARKAHNPITADKMASAGQDSAAAAAEYPRVGADFKSELESFRPETLTKADTQEKNPLPTAEDVQSERAQRSVFEGIESFDASQLKHAETCEKNPLPDQEAIKAEKGVQHFIECIESFDTSRLKHAETLEKNPLPTREIIEEEKRA</sequence>
<dbReference type="Pfam" id="PF01290">
    <property type="entry name" value="Thymosin"/>
    <property type="match status" value="3"/>
</dbReference>
<dbReference type="VEuPathDB" id="VectorBase:AALB006514"/>
<comment type="similarity">
    <text evidence="2">Belongs to the thymosin beta family.</text>
</comment>